<sequence>MTRLPTTLAASCWLGFCGGICLPSILALPQIADRFPEAVKALSESVGVDGSMPMLPLSSLIVSLALCVALLVGIVVIHRKPFRRQVVGEIILGVAFLVLVALAIASALTGMRFGPFEQPESPVITAFFVTFGALLFDHLIVEPEEGEEDAESFAESVSLIAGAMAKQTRLYTPARRSERPVRTSRPELRLVTPHSRS</sequence>
<keyword evidence="2" id="KW-0472">Membrane</keyword>
<feature type="compositionally biased region" description="Basic and acidic residues" evidence="1">
    <location>
        <begin position="175"/>
        <end position="188"/>
    </location>
</feature>
<dbReference type="STRING" id="1365950.SAMN05428963_101308"/>
<protein>
    <submittedName>
        <fullName evidence="3">Uncharacterized protein</fullName>
    </submittedName>
</protein>
<evidence type="ECO:0000256" key="1">
    <source>
        <dbReference type="SAM" id="MobiDB-lite"/>
    </source>
</evidence>
<evidence type="ECO:0000313" key="4">
    <source>
        <dbReference type="Proteomes" id="UP000190135"/>
    </source>
</evidence>
<name>A0A1T4LPH3_9HYPH</name>
<proteinExistence type="predicted"/>
<evidence type="ECO:0000313" key="3">
    <source>
        <dbReference type="EMBL" id="SJZ56526.1"/>
    </source>
</evidence>
<keyword evidence="2" id="KW-0812">Transmembrane</keyword>
<reference evidence="3 4" key="1">
    <citation type="submission" date="2017-02" db="EMBL/GenBank/DDBJ databases">
        <authorList>
            <person name="Peterson S.W."/>
        </authorList>
    </citation>
    <scope>NUCLEOTIDE SEQUENCE [LARGE SCALE GENOMIC DNA]</scope>
    <source>
        <strain evidence="3 4">USBA 369</strain>
    </source>
</reference>
<dbReference type="AlphaFoldDB" id="A0A1T4LPH3"/>
<keyword evidence="4" id="KW-1185">Reference proteome</keyword>
<accession>A0A1T4LPH3</accession>
<dbReference type="RefSeq" id="WP_078706599.1">
    <property type="nucleotide sequence ID" value="NZ_FUXL01000001.1"/>
</dbReference>
<feature type="transmembrane region" description="Helical" evidence="2">
    <location>
        <begin position="51"/>
        <end position="78"/>
    </location>
</feature>
<feature type="region of interest" description="Disordered" evidence="1">
    <location>
        <begin position="171"/>
        <end position="197"/>
    </location>
</feature>
<organism evidence="3 4">
    <name type="scientific">Consotaella salsifontis</name>
    <dbReference type="NCBI Taxonomy" id="1365950"/>
    <lineage>
        <taxon>Bacteria</taxon>
        <taxon>Pseudomonadati</taxon>
        <taxon>Pseudomonadota</taxon>
        <taxon>Alphaproteobacteria</taxon>
        <taxon>Hyphomicrobiales</taxon>
        <taxon>Aurantimonadaceae</taxon>
        <taxon>Consotaella</taxon>
    </lineage>
</organism>
<dbReference type="EMBL" id="FUXL01000001">
    <property type="protein sequence ID" value="SJZ56526.1"/>
    <property type="molecule type" value="Genomic_DNA"/>
</dbReference>
<gene>
    <name evidence="3" type="ORF">SAMN05428963_101308</name>
</gene>
<evidence type="ECO:0000256" key="2">
    <source>
        <dbReference type="SAM" id="Phobius"/>
    </source>
</evidence>
<feature type="transmembrane region" description="Helical" evidence="2">
    <location>
        <begin position="90"/>
        <end position="111"/>
    </location>
</feature>
<dbReference type="Proteomes" id="UP000190135">
    <property type="component" value="Unassembled WGS sequence"/>
</dbReference>
<keyword evidence="2" id="KW-1133">Transmembrane helix</keyword>